<gene>
    <name evidence="1" type="ORF">L484_006027</name>
</gene>
<evidence type="ECO:0000313" key="1">
    <source>
        <dbReference type="EMBL" id="EXB30477.1"/>
    </source>
</evidence>
<dbReference type="Proteomes" id="UP000030645">
    <property type="component" value="Unassembled WGS sequence"/>
</dbReference>
<dbReference type="Gene3D" id="3.40.50.2000">
    <property type="entry name" value="Glycogen Phosphorylase B"/>
    <property type="match status" value="1"/>
</dbReference>
<dbReference type="eggNOG" id="KOG1192">
    <property type="taxonomic scope" value="Eukaryota"/>
</dbReference>
<accession>W9QZU7</accession>
<dbReference type="AlphaFoldDB" id="W9QZU7"/>
<keyword evidence="2" id="KW-1185">Reference proteome</keyword>
<protein>
    <submittedName>
        <fullName evidence="1">Uncharacterized protein</fullName>
    </submittedName>
</protein>
<reference evidence="2" key="1">
    <citation type="submission" date="2013-01" db="EMBL/GenBank/DDBJ databases">
        <title>Draft Genome Sequence of a Mulberry Tree, Morus notabilis C.K. Schneid.</title>
        <authorList>
            <person name="He N."/>
            <person name="Zhao S."/>
        </authorList>
    </citation>
    <scope>NUCLEOTIDE SEQUENCE</scope>
</reference>
<evidence type="ECO:0000313" key="2">
    <source>
        <dbReference type="Proteomes" id="UP000030645"/>
    </source>
</evidence>
<sequence>MTKSCIQNKQGRKQTTCHYIQEKSLCEKYRDENTLIQVKGLKHHIEHTKFNSPKPSDYPDTNFLQMPDGLTHSDVSSKNFISLMLAFNFNCITPLQESMTHSVVQMMKKEDHHEKIGCIIDDKYMYCYI</sequence>
<organism evidence="1 2">
    <name type="scientific">Morus notabilis</name>
    <dbReference type="NCBI Taxonomy" id="981085"/>
    <lineage>
        <taxon>Eukaryota</taxon>
        <taxon>Viridiplantae</taxon>
        <taxon>Streptophyta</taxon>
        <taxon>Embryophyta</taxon>
        <taxon>Tracheophyta</taxon>
        <taxon>Spermatophyta</taxon>
        <taxon>Magnoliopsida</taxon>
        <taxon>eudicotyledons</taxon>
        <taxon>Gunneridae</taxon>
        <taxon>Pentapetalae</taxon>
        <taxon>rosids</taxon>
        <taxon>fabids</taxon>
        <taxon>Rosales</taxon>
        <taxon>Moraceae</taxon>
        <taxon>Moreae</taxon>
        <taxon>Morus</taxon>
    </lineage>
</organism>
<proteinExistence type="predicted"/>
<name>W9QZU7_9ROSA</name>
<dbReference type="EMBL" id="KE343491">
    <property type="protein sequence ID" value="EXB30477.1"/>
    <property type="molecule type" value="Genomic_DNA"/>
</dbReference>